<accession>K1QAT8</accession>
<feature type="compositionally biased region" description="Low complexity" evidence="1">
    <location>
        <begin position="186"/>
        <end position="196"/>
    </location>
</feature>
<sequence length="341" mass="38521">MTTFPLAPITFVLESSNFKHSNKTFLKVWHTIMVFKGFFRLRQRAHGGCDRSAEDANSSLARGPTSIFSEVGEASTTSYGTQRRELRLSYERRTCVLTLWGDKAINFSLRNDVLNTIKCIVPTNDFNHQRCYNSTPDTTFEAIQFLNVTTVINKTTERTKQIETTTTTPVTTRPEKHETTERTKQIETTTTTPVTTRPEKHETTERTKQTETTTTLTRTTLSKNHGFLMWAIMASVAAFLVLLKKWFLKKCCGEEPSTNNQPTQQPTLNPAFSPGQLSVIPLMVMHTPPSSTISGSPSSTSVAITPEINREEEEEEEEEPVGHKTRLPCARRLNWSKTIVV</sequence>
<organism evidence="3">
    <name type="scientific">Magallana gigas</name>
    <name type="common">Pacific oyster</name>
    <name type="synonym">Crassostrea gigas</name>
    <dbReference type="NCBI Taxonomy" id="29159"/>
    <lineage>
        <taxon>Eukaryota</taxon>
        <taxon>Metazoa</taxon>
        <taxon>Spiralia</taxon>
        <taxon>Lophotrochozoa</taxon>
        <taxon>Mollusca</taxon>
        <taxon>Bivalvia</taxon>
        <taxon>Autobranchia</taxon>
        <taxon>Pteriomorphia</taxon>
        <taxon>Ostreida</taxon>
        <taxon>Ostreoidea</taxon>
        <taxon>Ostreidae</taxon>
        <taxon>Magallana</taxon>
    </lineage>
</organism>
<dbReference type="HOGENOM" id="CLU_814453_0_0_1"/>
<protein>
    <submittedName>
        <fullName evidence="3">Uncharacterized protein</fullName>
    </submittedName>
</protein>
<feature type="transmembrane region" description="Helical" evidence="2">
    <location>
        <begin position="227"/>
        <end position="243"/>
    </location>
</feature>
<keyword evidence="2" id="KW-0472">Membrane</keyword>
<gene>
    <name evidence="3" type="ORF">CGI_10002853</name>
</gene>
<keyword evidence="2" id="KW-0812">Transmembrane</keyword>
<feature type="region of interest" description="Disordered" evidence="1">
    <location>
        <begin position="160"/>
        <end position="215"/>
    </location>
</feature>
<feature type="compositionally biased region" description="Basic and acidic residues" evidence="1">
    <location>
        <begin position="173"/>
        <end position="185"/>
    </location>
</feature>
<evidence type="ECO:0000256" key="1">
    <source>
        <dbReference type="SAM" id="MobiDB-lite"/>
    </source>
</evidence>
<dbReference type="AlphaFoldDB" id="K1QAT8"/>
<reference evidence="3" key="1">
    <citation type="journal article" date="2012" name="Nature">
        <title>The oyster genome reveals stress adaptation and complexity of shell formation.</title>
        <authorList>
            <person name="Zhang G."/>
            <person name="Fang X."/>
            <person name="Guo X."/>
            <person name="Li L."/>
            <person name="Luo R."/>
            <person name="Xu F."/>
            <person name="Yang P."/>
            <person name="Zhang L."/>
            <person name="Wang X."/>
            <person name="Qi H."/>
            <person name="Xiong Z."/>
            <person name="Que H."/>
            <person name="Xie Y."/>
            <person name="Holland P.W."/>
            <person name="Paps J."/>
            <person name="Zhu Y."/>
            <person name="Wu F."/>
            <person name="Chen Y."/>
            <person name="Wang J."/>
            <person name="Peng C."/>
            <person name="Meng J."/>
            <person name="Yang L."/>
            <person name="Liu J."/>
            <person name="Wen B."/>
            <person name="Zhang N."/>
            <person name="Huang Z."/>
            <person name="Zhu Q."/>
            <person name="Feng Y."/>
            <person name="Mount A."/>
            <person name="Hedgecock D."/>
            <person name="Xu Z."/>
            <person name="Liu Y."/>
            <person name="Domazet-Loso T."/>
            <person name="Du Y."/>
            <person name="Sun X."/>
            <person name="Zhang S."/>
            <person name="Liu B."/>
            <person name="Cheng P."/>
            <person name="Jiang X."/>
            <person name="Li J."/>
            <person name="Fan D."/>
            <person name="Wang W."/>
            <person name="Fu W."/>
            <person name="Wang T."/>
            <person name="Wang B."/>
            <person name="Zhang J."/>
            <person name="Peng Z."/>
            <person name="Li Y."/>
            <person name="Li N."/>
            <person name="Wang J."/>
            <person name="Chen M."/>
            <person name="He Y."/>
            <person name="Tan F."/>
            <person name="Song X."/>
            <person name="Zheng Q."/>
            <person name="Huang R."/>
            <person name="Yang H."/>
            <person name="Du X."/>
            <person name="Chen L."/>
            <person name="Yang M."/>
            <person name="Gaffney P.M."/>
            <person name="Wang S."/>
            <person name="Luo L."/>
            <person name="She Z."/>
            <person name="Ming Y."/>
            <person name="Huang W."/>
            <person name="Zhang S."/>
            <person name="Huang B."/>
            <person name="Zhang Y."/>
            <person name="Qu T."/>
            <person name="Ni P."/>
            <person name="Miao G."/>
            <person name="Wang J."/>
            <person name="Wang Q."/>
            <person name="Steinberg C.E."/>
            <person name="Wang H."/>
            <person name="Li N."/>
            <person name="Qian L."/>
            <person name="Zhang G."/>
            <person name="Li Y."/>
            <person name="Yang H."/>
            <person name="Liu X."/>
            <person name="Wang J."/>
            <person name="Yin Y."/>
            <person name="Wang J."/>
        </authorList>
    </citation>
    <scope>NUCLEOTIDE SEQUENCE [LARGE SCALE GENOMIC DNA]</scope>
    <source>
        <strain evidence="3">05x7-T-G4-1.051#20</strain>
    </source>
</reference>
<keyword evidence="2" id="KW-1133">Transmembrane helix</keyword>
<feature type="compositionally biased region" description="Low complexity" evidence="1">
    <location>
        <begin position="289"/>
        <end position="301"/>
    </location>
</feature>
<proteinExistence type="predicted"/>
<name>K1QAT8_MAGGI</name>
<dbReference type="InParanoid" id="K1QAT8"/>
<evidence type="ECO:0000256" key="2">
    <source>
        <dbReference type="SAM" id="Phobius"/>
    </source>
</evidence>
<dbReference type="EMBL" id="JH816689">
    <property type="protein sequence ID" value="EKC25950.1"/>
    <property type="molecule type" value="Genomic_DNA"/>
</dbReference>
<feature type="region of interest" description="Disordered" evidence="1">
    <location>
        <begin position="289"/>
        <end position="324"/>
    </location>
</feature>
<feature type="compositionally biased region" description="Acidic residues" evidence="1">
    <location>
        <begin position="310"/>
        <end position="319"/>
    </location>
</feature>
<feature type="compositionally biased region" description="Basic and acidic residues" evidence="1">
    <location>
        <begin position="197"/>
        <end position="209"/>
    </location>
</feature>
<evidence type="ECO:0000313" key="3">
    <source>
        <dbReference type="EMBL" id="EKC25950.1"/>
    </source>
</evidence>
<feature type="compositionally biased region" description="Low complexity" evidence="1">
    <location>
        <begin position="162"/>
        <end position="172"/>
    </location>
</feature>